<dbReference type="InterPro" id="IPR036322">
    <property type="entry name" value="WD40_repeat_dom_sf"/>
</dbReference>
<protein>
    <submittedName>
        <fullName evidence="2">Uncharacterized protein</fullName>
    </submittedName>
</protein>
<gene>
    <name evidence="2" type="ORF">KIPB_012210</name>
</gene>
<dbReference type="GO" id="GO:0005669">
    <property type="term" value="C:transcription factor TFIID complex"/>
    <property type="evidence" value="ECO:0007669"/>
    <property type="project" value="TreeGrafter"/>
</dbReference>
<dbReference type="PROSITE" id="PS50082">
    <property type="entry name" value="WD_REPEATS_2"/>
    <property type="match status" value="1"/>
</dbReference>
<evidence type="ECO:0000313" key="3">
    <source>
        <dbReference type="Proteomes" id="UP000265618"/>
    </source>
</evidence>
<dbReference type="Gene3D" id="2.130.10.10">
    <property type="entry name" value="YVTN repeat-like/Quinoprotein amine dehydrogenase"/>
    <property type="match status" value="1"/>
</dbReference>
<dbReference type="PANTHER" id="PTHR19879:SF1">
    <property type="entry name" value="CANNONBALL-RELATED"/>
    <property type="match status" value="1"/>
</dbReference>
<dbReference type="GO" id="GO:0016251">
    <property type="term" value="F:RNA polymerase II general transcription initiation factor activity"/>
    <property type="evidence" value="ECO:0007669"/>
    <property type="project" value="TreeGrafter"/>
</dbReference>
<dbReference type="SMART" id="SM00320">
    <property type="entry name" value="WD40"/>
    <property type="match status" value="1"/>
</dbReference>
<dbReference type="InterPro" id="IPR015943">
    <property type="entry name" value="WD40/YVTN_repeat-like_dom_sf"/>
</dbReference>
<dbReference type="PANTHER" id="PTHR19879">
    <property type="entry name" value="TRANSCRIPTION INITIATION FACTOR TFIID"/>
    <property type="match status" value="1"/>
</dbReference>
<dbReference type="OrthoDB" id="538223at2759"/>
<keyword evidence="3" id="KW-1185">Reference proteome</keyword>
<comment type="caution">
    <text evidence="2">The sequence shown here is derived from an EMBL/GenBank/DDBJ whole genome shotgun (WGS) entry which is preliminary data.</text>
</comment>
<organism evidence="2 3">
    <name type="scientific">Kipferlia bialata</name>
    <dbReference type="NCBI Taxonomy" id="797122"/>
    <lineage>
        <taxon>Eukaryota</taxon>
        <taxon>Metamonada</taxon>
        <taxon>Carpediemonas-like organisms</taxon>
        <taxon>Kipferlia</taxon>
    </lineage>
</organism>
<dbReference type="Pfam" id="PF00400">
    <property type="entry name" value="WD40"/>
    <property type="match status" value="1"/>
</dbReference>
<feature type="repeat" description="WD" evidence="1">
    <location>
        <begin position="45"/>
        <end position="86"/>
    </location>
</feature>
<feature type="non-terminal residue" evidence="2">
    <location>
        <position position="1"/>
    </location>
</feature>
<dbReference type="Proteomes" id="UP000265618">
    <property type="component" value="Unassembled WGS sequence"/>
</dbReference>
<dbReference type="EMBL" id="BDIP01005301">
    <property type="protein sequence ID" value="GIQ89674.1"/>
    <property type="molecule type" value="Genomic_DNA"/>
</dbReference>
<dbReference type="InterPro" id="IPR001680">
    <property type="entry name" value="WD40_rpt"/>
</dbReference>
<dbReference type="AlphaFoldDB" id="A0A9K3D954"/>
<sequence length="147" mass="15941">YNAVPNTATNDIVKGADGVIAVTGHADRNARLYDMRQSGGMARVFTGHRHHISSVSLSPSGPYMASTDALGHMRIWDLRSTSVLHTVDIGDAWVKAIKDTVGGETVVEQFRRDQYRSLCGAWTKGGLIHGGSDNLVRCLYVGASRKE</sequence>
<proteinExistence type="predicted"/>
<evidence type="ECO:0000256" key="1">
    <source>
        <dbReference type="PROSITE-ProRule" id="PRU00221"/>
    </source>
</evidence>
<dbReference type="SUPFAM" id="SSF50978">
    <property type="entry name" value="WD40 repeat-like"/>
    <property type="match status" value="1"/>
</dbReference>
<evidence type="ECO:0000313" key="2">
    <source>
        <dbReference type="EMBL" id="GIQ89674.1"/>
    </source>
</evidence>
<dbReference type="PROSITE" id="PS50294">
    <property type="entry name" value="WD_REPEATS_REGION"/>
    <property type="match status" value="1"/>
</dbReference>
<dbReference type="GO" id="GO:0006367">
    <property type="term" value="P:transcription initiation at RNA polymerase II promoter"/>
    <property type="evidence" value="ECO:0007669"/>
    <property type="project" value="TreeGrafter"/>
</dbReference>
<keyword evidence="1" id="KW-0853">WD repeat</keyword>
<name>A0A9K3D954_9EUKA</name>
<accession>A0A9K3D954</accession>
<reference evidence="2 3" key="1">
    <citation type="journal article" date="2018" name="PLoS ONE">
        <title>The draft genome of Kipferlia bialata reveals reductive genome evolution in fornicate parasites.</title>
        <authorList>
            <person name="Tanifuji G."/>
            <person name="Takabayashi S."/>
            <person name="Kume K."/>
            <person name="Takagi M."/>
            <person name="Nakayama T."/>
            <person name="Kamikawa R."/>
            <person name="Inagaki Y."/>
            <person name="Hashimoto T."/>
        </authorList>
    </citation>
    <scope>NUCLEOTIDE SEQUENCE [LARGE SCALE GENOMIC DNA]</scope>
    <source>
        <strain evidence="2">NY0173</strain>
    </source>
</reference>